<evidence type="ECO:0000313" key="8">
    <source>
        <dbReference type="EMBL" id="PQP98633.1"/>
    </source>
</evidence>
<evidence type="ECO:0000313" key="9">
    <source>
        <dbReference type="Proteomes" id="UP000250321"/>
    </source>
</evidence>
<dbReference type="OrthoDB" id="1720079at2759"/>
<keyword evidence="5" id="KW-0325">Glycoprotein</keyword>
<keyword evidence="9" id="KW-1185">Reference proteome</keyword>
<keyword evidence="3" id="KW-0472">Membrane</keyword>
<dbReference type="GO" id="GO:0010215">
    <property type="term" value="P:cellulose microfibril organization"/>
    <property type="evidence" value="ECO:0007669"/>
    <property type="project" value="InterPro"/>
</dbReference>
<dbReference type="Pfam" id="PF25079">
    <property type="entry name" value="COB_C"/>
    <property type="match status" value="1"/>
</dbReference>
<dbReference type="GO" id="GO:0098552">
    <property type="term" value="C:side of membrane"/>
    <property type="evidence" value="ECO:0007669"/>
    <property type="project" value="UniProtKB-KW"/>
</dbReference>
<reference evidence="8 9" key="1">
    <citation type="submission" date="2018-02" db="EMBL/GenBank/DDBJ databases">
        <title>Draft genome of wild Prunus yedoensis var. nudiflora.</title>
        <authorList>
            <person name="Baek S."/>
            <person name="Kim J.-H."/>
            <person name="Choi K."/>
            <person name="Kim G.-B."/>
            <person name="Cho A."/>
            <person name="Jang H."/>
            <person name="Shin C.-H."/>
            <person name="Yu H.-J."/>
            <person name="Mun J.-H."/>
        </authorList>
    </citation>
    <scope>NUCLEOTIDE SEQUENCE [LARGE SCALE GENOMIC DNA]</scope>
    <source>
        <strain evidence="9">cv. Jeju island</strain>
        <tissue evidence="8">Leaf</tissue>
    </source>
</reference>
<sequence length="152" mass="17411">MHQGLGYLGRANVVKPTKFVTPDKRRVTQAMMPCPACSCGCQSNATHPGSCVEPDSSYLASVVSASSKNSYMPLVRCTNHMCPIRVHWHVKLNYKEYWRVKVTVTNFNYRMNYSDWNLVVQHPNFDNLTQIFSFNYKSITPYATISMLILTY</sequence>
<evidence type="ECO:0000256" key="5">
    <source>
        <dbReference type="ARBA" id="ARBA00023180"/>
    </source>
</evidence>
<keyword evidence="6" id="KW-0449">Lipoprotein</keyword>
<dbReference type="PANTHER" id="PTHR31673:SF3">
    <property type="entry name" value="COBRA-LIKE PROTEIN 4"/>
    <property type="match status" value="1"/>
</dbReference>
<evidence type="ECO:0000259" key="7">
    <source>
        <dbReference type="Pfam" id="PF25079"/>
    </source>
</evidence>
<evidence type="ECO:0000256" key="6">
    <source>
        <dbReference type="ARBA" id="ARBA00023288"/>
    </source>
</evidence>
<gene>
    <name evidence="8" type="ORF">Pyn_15189</name>
</gene>
<dbReference type="STRING" id="2094558.A0A314Y422"/>
<proteinExistence type="inferred from homology"/>
<dbReference type="PANTHER" id="PTHR31673">
    <property type="entry name" value="PROTEIN COBRA"/>
    <property type="match status" value="1"/>
</dbReference>
<evidence type="ECO:0000256" key="3">
    <source>
        <dbReference type="ARBA" id="ARBA00022622"/>
    </source>
</evidence>
<keyword evidence="4" id="KW-0732">Signal</keyword>
<comment type="similarity">
    <text evidence="2">Belongs to the COBRA family.</text>
</comment>
<feature type="domain" description="COBRA C-terminal" evidence="7">
    <location>
        <begin position="29"/>
        <end position="143"/>
    </location>
</feature>
<comment type="caution">
    <text evidence="8">The sequence shown here is derived from an EMBL/GenBank/DDBJ whole genome shotgun (WGS) entry which is preliminary data.</text>
</comment>
<dbReference type="GO" id="GO:0005886">
    <property type="term" value="C:plasma membrane"/>
    <property type="evidence" value="ECO:0007669"/>
    <property type="project" value="UniProtKB-SubCell"/>
</dbReference>
<dbReference type="Proteomes" id="UP000250321">
    <property type="component" value="Unassembled WGS sequence"/>
</dbReference>
<organism evidence="8 9">
    <name type="scientific">Prunus yedoensis var. nudiflora</name>
    <dbReference type="NCBI Taxonomy" id="2094558"/>
    <lineage>
        <taxon>Eukaryota</taxon>
        <taxon>Viridiplantae</taxon>
        <taxon>Streptophyta</taxon>
        <taxon>Embryophyta</taxon>
        <taxon>Tracheophyta</taxon>
        <taxon>Spermatophyta</taxon>
        <taxon>Magnoliopsida</taxon>
        <taxon>eudicotyledons</taxon>
        <taxon>Gunneridae</taxon>
        <taxon>Pentapetalae</taxon>
        <taxon>rosids</taxon>
        <taxon>fabids</taxon>
        <taxon>Rosales</taxon>
        <taxon>Rosaceae</taxon>
        <taxon>Amygdaloideae</taxon>
        <taxon>Amygdaleae</taxon>
        <taxon>Prunus</taxon>
    </lineage>
</organism>
<evidence type="ECO:0000256" key="1">
    <source>
        <dbReference type="ARBA" id="ARBA00004609"/>
    </source>
</evidence>
<dbReference type="GO" id="GO:0052324">
    <property type="term" value="P:plant-type cell wall cellulose biosynthetic process"/>
    <property type="evidence" value="ECO:0007669"/>
    <property type="project" value="TreeGrafter"/>
</dbReference>
<dbReference type="InterPro" id="IPR006918">
    <property type="entry name" value="COBRA_pln"/>
</dbReference>
<accession>A0A314Y422</accession>
<evidence type="ECO:0000256" key="4">
    <source>
        <dbReference type="ARBA" id="ARBA00022729"/>
    </source>
</evidence>
<keyword evidence="3" id="KW-0336">GPI-anchor</keyword>
<name>A0A314Y422_PRUYE</name>
<evidence type="ECO:0000256" key="2">
    <source>
        <dbReference type="ARBA" id="ARBA00005507"/>
    </source>
</evidence>
<dbReference type="InterPro" id="IPR056900">
    <property type="entry name" value="COB_C"/>
</dbReference>
<comment type="subcellular location">
    <subcellularLocation>
        <location evidence="1">Cell membrane</location>
        <topology evidence="1">Lipid-anchor</topology>
        <topology evidence="1">GPI-anchor</topology>
    </subcellularLocation>
</comment>
<dbReference type="AlphaFoldDB" id="A0A314Y422"/>
<dbReference type="EMBL" id="PJQY01001879">
    <property type="protein sequence ID" value="PQP98633.1"/>
    <property type="molecule type" value="Genomic_DNA"/>
</dbReference>
<protein>
    <recommendedName>
        <fullName evidence="7">COBRA C-terminal domain-containing protein</fullName>
    </recommendedName>
</protein>